<dbReference type="EMBL" id="SHPM01000015">
    <property type="protein sequence ID" value="TCD74942.1"/>
    <property type="molecule type" value="Genomic_DNA"/>
</dbReference>
<sequence length="200" mass="21161">MRIIGDRLFIDLPGSGEPSPDGRIDGGTAWGTHLTDIAATGLLLGTTSDMETVAMMLDVSKRVADPGVIDAESGRNAWTSAYEQLEHDALVDLNQVRAASLHRAFKANGALAADGRAETRRLLGLDATTIVDSYEADAALAAARALDEPNAGEPVEPSIRLPAGVDATSLATLLSEHATEIAQARTRFLNDVTQTITDRR</sequence>
<evidence type="ECO:0000313" key="1">
    <source>
        <dbReference type="EMBL" id="TCD74942.1"/>
    </source>
</evidence>
<comment type="caution">
    <text evidence="1">The sequence shown here is derived from an EMBL/GenBank/DDBJ whole genome shotgun (WGS) entry which is preliminary data.</text>
</comment>
<name>A0A4R0S6D5_BIFLL</name>
<protein>
    <submittedName>
        <fullName evidence="1">Uncharacterized protein</fullName>
    </submittedName>
</protein>
<dbReference type="AlphaFoldDB" id="A0A4R0S6D5"/>
<proteinExistence type="predicted"/>
<accession>A0A4R0S6D5</accession>
<dbReference type="Proteomes" id="UP000293701">
    <property type="component" value="Unassembled WGS sequence"/>
</dbReference>
<dbReference type="RefSeq" id="WP_227248363.1">
    <property type="nucleotide sequence ID" value="NZ_SHPM01000015.1"/>
</dbReference>
<gene>
    <name evidence="1" type="ORF">MCC10002_0658</name>
</gene>
<reference evidence="1 2" key="1">
    <citation type="journal article" date="2018" name="Sci. Rep.">
        <title>Genomic diversity and distribution of Bifidobacterium longum subsp. longum across the human lifespan.</title>
        <authorList>
            <person name="Odamaki T."/>
            <person name="Bottacini F."/>
            <person name="Kato K."/>
            <person name="Mitsuyama E."/>
            <person name="Yoshida K."/>
            <person name="Horigome A."/>
            <person name="Xiao J.Z."/>
            <person name="van Sinderen D."/>
        </authorList>
    </citation>
    <scope>NUCLEOTIDE SEQUENCE [LARGE SCALE GENOMIC DNA]</scope>
    <source>
        <strain evidence="1 2">MCC10002</strain>
    </source>
</reference>
<evidence type="ECO:0000313" key="2">
    <source>
        <dbReference type="Proteomes" id="UP000293701"/>
    </source>
</evidence>
<organism evidence="1 2">
    <name type="scientific">Bifidobacterium longum subsp. longum</name>
    <dbReference type="NCBI Taxonomy" id="1679"/>
    <lineage>
        <taxon>Bacteria</taxon>
        <taxon>Bacillati</taxon>
        <taxon>Actinomycetota</taxon>
        <taxon>Actinomycetes</taxon>
        <taxon>Bifidobacteriales</taxon>
        <taxon>Bifidobacteriaceae</taxon>
        <taxon>Bifidobacterium</taxon>
    </lineage>
</organism>